<gene>
    <name evidence="1" type="ORF">MNOR_LOCUS31987</name>
</gene>
<organism evidence="1 2">
    <name type="scientific">Meganyctiphanes norvegica</name>
    <name type="common">Northern krill</name>
    <name type="synonym">Thysanopoda norvegica</name>
    <dbReference type="NCBI Taxonomy" id="48144"/>
    <lineage>
        <taxon>Eukaryota</taxon>
        <taxon>Metazoa</taxon>
        <taxon>Ecdysozoa</taxon>
        <taxon>Arthropoda</taxon>
        <taxon>Crustacea</taxon>
        <taxon>Multicrustacea</taxon>
        <taxon>Malacostraca</taxon>
        <taxon>Eumalacostraca</taxon>
        <taxon>Eucarida</taxon>
        <taxon>Euphausiacea</taxon>
        <taxon>Euphausiidae</taxon>
        <taxon>Meganyctiphanes</taxon>
    </lineage>
</organism>
<dbReference type="Proteomes" id="UP001497623">
    <property type="component" value="Unassembled WGS sequence"/>
</dbReference>
<name>A0AAV2S3P9_MEGNR</name>
<evidence type="ECO:0000313" key="1">
    <source>
        <dbReference type="EMBL" id="CAL4157795.1"/>
    </source>
</evidence>
<evidence type="ECO:0000313" key="2">
    <source>
        <dbReference type="Proteomes" id="UP001497623"/>
    </source>
</evidence>
<dbReference type="AlphaFoldDB" id="A0AAV2S3P9"/>
<protein>
    <submittedName>
        <fullName evidence="1">Uncharacterized protein</fullName>
    </submittedName>
</protein>
<proteinExistence type="predicted"/>
<accession>A0AAV2S3P9</accession>
<sequence>MESMYRNLSEVVPHTALDQGMMIPTRLQTVDGKLPYLPCQVKLYHANQLRHCLIQRNPYTKNDNNTDGEHHRSDLNPRGSIPTWVAFVGDSKMRDKFNAIVFGLRTDFNWSTSWDPKTNGLYVPVSMEELENAIAAKVMVSMRAVSTDNLLKVDFIWSSRGLVTDGGGTKPVPLLNHWATLPEDVPHLIVMGRWMSIGLWTFKRSFELKQNFLAPYDAILKNWMQTTNVLASLAARTNVLVWPQGRKRDFVVFDRMKKANFSSRDILYEHMLSKQALEWIEKAMHESLKNTGVTLWDSL</sequence>
<dbReference type="EMBL" id="CAXKWB010042395">
    <property type="protein sequence ID" value="CAL4157795.1"/>
    <property type="molecule type" value="Genomic_DNA"/>
</dbReference>
<reference evidence="1 2" key="1">
    <citation type="submission" date="2024-05" db="EMBL/GenBank/DDBJ databases">
        <authorList>
            <person name="Wallberg A."/>
        </authorList>
    </citation>
    <scope>NUCLEOTIDE SEQUENCE [LARGE SCALE GENOMIC DNA]</scope>
</reference>
<comment type="caution">
    <text evidence="1">The sequence shown here is derived from an EMBL/GenBank/DDBJ whole genome shotgun (WGS) entry which is preliminary data.</text>
</comment>
<feature type="non-terminal residue" evidence="1">
    <location>
        <position position="299"/>
    </location>
</feature>
<keyword evidence="2" id="KW-1185">Reference proteome</keyword>